<feature type="domain" description="D-isomer specific 2-hydroxyacid dehydrogenase NAD-binding" evidence="3">
    <location>
        <begin position="104"/>
        <end position="271"/>
    </location>
</feature>
<reference evidence="4 5" key="1">
    <citation type="submission" date="2016-10" db="EMBL/GenBank/DDBJ databases">
        <authorList>
            <person name="de Groot N.N."/>
        </authorList>
    </citation>
    <scope>NUCLEOTIDE SEQUENCE [LARGE SCALE GENOMIC DNA]</scope>
    <source>
        <strain evidence="4 5">DSM 23553</strain>
    </source>
</reference>
<accession>A0A1H5PJ10</accession>
<dbReference type="EMBL" id="FNUG01000018">
    <property type="protein sequence ID" value="SEF13198.1"/>
    <property type="molecule type" value="Genomic_DNA"/>
</dbReference>
<dbReference type="PANTHER" id="PTHR43333">
    <property type="entry name" value="2-HACID_DH_C DOMAIN-CONTAINING PROTEIN"/>
    <property type="match status" value="1"/>
</dbReference>
<dbReference type="SUPFAM" id="SSF52283">
    <property type="entry name" value="Formate/glycerate dehydrogenase catalytic domain-like"/>
    <property type="match status" value="1"/>
</dbReference>
<keyword evidence="5" id="KW-1185">Reference proteome</keyword>
<dbReference type="PANTHER" id="PTHR43333:SF1">
    <property type="entry name" value="D-ISOMER SPECIFIC 2-HYDROXYACID DEHYDROGENASE NAD-BINDING DOMAIN-CONTAINING PROTEIN"/>
    <property type="match status" value="1"/>
</dbReference>
<evidence type="ECO:0000256" key="2">
    <source>
        <dbReference type="ARBA" id="ARBA00023027"/>
    </source>
</evidence>
<dbReference type="Pfam" id="PF02826">
    <property type="entry name" value="2-Hacid_dh_C"/>
    <property type="match status" value="1"/>
</dbReference>
<dbReference type="GO" id="GO:0051287">
    <property type="term" value="F:NAD binding"/>
    <property type="evidence" value="ECO:0007669"/>
    <property type="project" value="InterPro"/>
</dbReference>
<keyword evidence="2" id="KW-0520">NAD</keyword>
<evidence type="ECO:0000256" key="1">
    <source>
        <dbReference type="ARBA" id="ARBA00023002"/>
    </source>
</evidence>
<dbReference type="STRING" id="390640.SAMN04488034_1188"/>
<evidence type="ECO:0000313" key="5">
    <source>
        <dbReference type="Proteomes" id="UP000199448"/>
    </source>
</evidence>
<dbReference type="CDD" id="cd12164">
    <property type="entry name" value="GDH_like_2"/>
    <property type="match status" value="1"/>
</dbReference>
<organism evidence="4 5">
    <name type="scientific">Salinimicrobium catena</name>
    <dbReference type="NCBI Taxonomy" id="390640"/>
    <lineage>
        <taxon>Bacteria</taxon>
        <taxon>Pseudomonadati</taxon>
        <taxon>Bacteroidota</taxon>
        <taxon>Flavobacteriia</taxon>
        <taxon>Flavobacteriales</taxon>
        <taxon>Flavobacteriaceae</taxon>
        <taxon>Salinimicrobium</taxon>
    </lineage>
</organism>
<evidence type="ECO:0000313" key="4">
    <source>
        <dbReference type="EMBL" id="SEF13198.1"/>
    </source>
</evidence>
<protein>
    <submittedName>
        <fullName evidence="4">Glyoxylate/hydroxypyruvate reductase A</fullName>
    </submittedName>
</protein>
<sequence length="306" mass="35062">MSFLIISTARDPQVWIDALKQQQPDLEIEAYPEVKHPEKVEFVLTWKHPHGAFSQFPNLKVIASMGAGIDHIINDPDIPEGVQITRVIDEQLTEDMAVFVLSLCLEHLRNLSFHHCNRNWEPLPYKRPEDLQVGIMGLGVLGVAAAEKLIRNKFNVNGWRKTRKDILGVNTYYGEDQLEDFLKNSDILVCLLPLTSETENILNRELFQKLPKDAYLINVARGNHLVEEDLLEMIDNGHLSGAGLDVFRQEPLPKDHAFWKHEKIKITPHIASVTNPETVVPQLLDNFRKMKNESPLNNLVSREKEY</sequence>
<dbReference type="InterPro" id="IPR036291">
    <property type="entry name" value="NAD(P)-bd_dom_sf"/>
</dbReference>
<dbReference type="SUPFAM" id="SSF51735">
    <property type="entry name" value="NAD(P)-binding Rossmann-fold domains"/>
    <property type="match status" value="1"/>
</dbReference>
<dbReference type="OrthoDB" id="9805416at2"/>
<gene>
    <name evidence="4" type="ORF">SAMN04488034_1188</name>
</gene>
<keyword evidence="1" id="KW-0560">Oxidoreductase</keyword>
<dbReference type="Proteomes" id="UP000199448">
    <property type="component" value="Unassembled WGS sequence"/>
</dbReference>
<dbReference type="InterPro" id="IPR006140">
    <property type="entry name" value="D-isomer_DH_NAD-bd"/>
</dbReference>
<evidence type="ECO:0000259" key="3">
    <source>
        <dbReference type="Pfam" id="PF02826"/>
    </source>
</evidence>
<dbReference type="RefSeq" id="WP_093114498.1">
    <property type="nucleotide sequence ID" value="NZ_FNGG01000019.1"/>
</dbReference>
<dbReference type="InterPro" id="IPR029753">
    <property type="entry name" value="D-isomer_DH_CS"/>
</dbReference>
<dbReference type="Gene3D" id="3.40.50.720">
    <property type="entry name" value="NAD(P)-binding Rossmann-like Domain"/>
    <property type="match status" value="2"/>
</dbReference>
<dbReference type="AlphaFoldDB" id="A0A1H5PJ10"/>
<name>A0A1H5PJ10_9FLAO</name>
<proteinExistence type="predicted"/>
<keyword evidence="4" id="KW-0670">Pyruvate</keyword>
<dbReference type="GO" id="GO:0016616">
    <property type="term" value="F:oxidoreductase activity, acting on the CH-OH group of donors, NAD or NADP as acceptor"/>
    <property type="evidence" value="ECO:0007669"/>
    <property type="project" value="UniProtKB-ARBA"/>
</dbReference>
<dbReference type="PROSITE" id="PS00671">
    <property type="entry name" value="D_2_HYDROXYACID_DH_3"/>
    <property type="match status" value="1"/>
</dbReference>